<dbReference type="GO" id="GO:0006515">
    <property type="term" value="P:protein quality control for misfolded or incompletely synthesized proteins"/>
    <property type="evidence" value="ECO:0007669"/>
    <property type="project" value="TreeGrafter"/>
</dbReference>
<feature type="region of interest" description="Disordered" evidence="1">
    <location>
        <begin position="57"/>
        <end position="87"/>
    </location>
</feature>
<feature type="region of interest" description="Disordered" evidence="1">
    <location>
        <begin position="250"/>
        <end position="276"/>
    </location>
</feature>
<proteinExistence type="predicted"/>
<evidence type="ECO:0000313" key="4">
    <source>
        <dbReference type="Proteomes" id="UP000770015"/>
    </source>
</evidence>
<dbReference type="CDD" id="cd24145">
    <property type="entry name" value="Mgr3-like"/>
    <property type="match status" value="1"/>
</dbReference>
<dbReference type="PANTHER" id="PTHR28142:SF1">
    <property type="entry name" value="MITOCHONDRIAL INNER MEMBRANE I-AAA PROTEASE SUPERCOMPLEX SUBUNIT MGR3-RELATED"/>
    <property type="match status" value="1"/>
</dbReference>
<dbReference type="InterPro" id="IPR040201">
    <property type="entry name" value="Mrg3-like"/>
</dbReference>
<accession>A0A9P9AGU4</accession>
<dbReference type="AlphaFoldDB" id="A0A9P9AGU4"/>
<feature type="compositionally biased region" description="Pro residues" evidence="1">
    <location>
        <begin position="62"/>
        <end position="87"/>
    </location>
</feature>
<keyword evidence="4" id="KW-1185">Reference proteome</keyword>
<dbReference type="GO" id="GO:0051787">
    <property type="term" value="F:misfolded protein binding"/>
    <property type="evidence" value="ECO:0007669"/>
    <property type="project" value="TreeGrafter"/>
</dbReference>
<gene>
    <name evidence="3" type="ORF">F5X68DRAFT_5991</name>
</gene>
<dbReference type="Gene3D" id="1.25.40.10">
    <property type="entry name" value="Tetratricopeptide repeat domain"/>
    <property type="match status" value="1"/>
</dbReference>
<keyword evidence="2" id="KW-0812">Transmembrane</keyword>
<dbReference type="PANTHER" id="PTHR28142">
    <property type="entry name" value="MITOCHONDRIAL INNER MEMBRANE I-AAA PROTEASE SUPERCOMPLEX SUBUNIT MGR3-RELATED"/>
    <property type="match status" value="1"/>
</dbReference>
<keyword evidence="2" id="KW-1133">Transmembrane helix</keyword>
<evidence type="ECO:0000313" key="3">
    <source>
        <dbReference type="EMBL" id="KAH6697623.1"/>
    </source>
</evidence>
<organism evidence="3 4">
    <name type="scientific">Plectosphaerella plurivora</name>
    <dbReference type="NCBI Taxonomy" id="936078"/>
    <lineage>
        <taxon>Eukaryota</taxon>
        <taxon>Fungi</taxon>
        <taxon>Dikarya</taxon>
        <taxon>Ascomycota</taxon>
        <taxon>Pezizomycotina</taxon>
        <taxon>Sordariomycetes</taxon>
        <taxon>Hypocreomycetidae</taxon>
        <taxon>Glomerellales</taxon>
        <taxon>Plectosphaerellaceae</taxon>
        <taxon>Plectosphaerella</taxon>
    </lineage>
</organism>
<evidence type="ECO:0000256" key="1">
    <source>
        <dbReference type="SAM" id="MobiDB-lite"/>
    </source>
</evidence>
<keyword evidence="2" id="KW-0472">Membrane</keyword>
<dbReference type="SUPFAM" id="SSF48452">
    <property type="entry name" value="TPR-like"/>
    <property type="match status" value="1"/>
</dbReference>
<evidence type="ECO:0000256" key="2">
    <source>
        <dbReference type="SAM" id="Phobius"/>
    </source>
</evidence>
<reference evidence="3" key="1">
    <citation type="journal article" date="2021" name="Nat. Commun.">
        <title>Genetic determinants of endophytism in the Arabidopsis root mycobiome.</title>
        <authorList>
            <person name="Mesny F."/>
            <person name="Miyauchi S."/>
            <person name="Thiergart T."/>
            <person name="Pickel B."/>
            <person name="Atanasova L."/>
            <person name="Karlsson M."/>
            <person name="Huettel B."/>
            <person name="Barry K.W."/>
            <person name="Haridas S."/>
            <person name="Chen C."/>
            <person name="Bauer D."/>
            <person name="Andreopoulos W."/>
            <person name="Pangilinan J."/>
            <person name="LaButti K."/>
            <person name="Riley R."/>
            <person name="Lipzen A."/>
            <person name="Clum A."/>
            <person name="Drula E."/>
            <person name="Henrissat B."/>
            <person name="Kohler A."/>
            <person name="Grigoriev I.V."/>
            <person name="Martin F.M."/>
            <person name="Hacquard S."/>
        </authorList>
    </citation>
    <scope>NUCLEOTIDE SEQUENCE</scope>
    <source>
        <strain evidence="3">MPI-SDFR-AT-0117</strain>
    </source>
</reference>
<dbReference type="OrthoDB" id="10050400at2759"/>
<name>A0A9P9AGU4_9PEZI</name>
<sequence length="518" mass="56724">MAAMSAASLRAVNRASCLLPPRVGFTASSLVLRASALPSRPLRTTFVSPLPLQLRLQSTLPPKGPKPGPGQDGPPSPPQAPPPPPQPTKAQFFLRLISVKGFFSSLTPRGLKKLYRESPVEMIAALVVLASLLGIVTYITKVCIEYFYARQFTKYPAPIAKSLRRALYYTNIKSEPALARKWYKRALEQCNELGLDPYSDDVLGIRIQTAAWLEKIGNYPGAITVLESVWRDCTNWVGTMEKGIADGTVDKLGRVPAPTVPKPEPESKSVEDDEEPENLWAKRTRLLAKAVGTSTKLGELYGDGHVNDSENSQTKLIWAVETALSEARRRKSEGVKPEEGKWLSPEEFGGAMESLAIHYESKSQFQLAVPLLFQALRLCESPCHRPTIMNNLAVAFAQHPVLPPTSEKLPEGPATPDAATIMKGMPTTRPDLLEAAWNWARNARTHAKEVGDAERTPECDEACAVALSNMADIAALRNQPQQARRLFEECIDLSKKIGFEQGVAQAENGLRTLSAGSK</sequence>
<dbReference type="Proteomes" id="UP000770015">
    <property type="component" value="Unassembled WGS sequence"/>
</dbReference>
<feature type="transmembrane region" description="Helical" evidence="2">
    <location>
        <begin position="122"/>
        <end position="140"/>
    </location>
</feature>
<protein>
    <submittedName>
        <fullName evidence="3">TPR domain-containing protein</fullName>
    </submittedName>
</protein>
<dbReference type="EMBL" id="JAGSXJ010000001">
    <property type="protein sequence ID" value="KAH6697623.1"/>
    <property type="molecule type" value="Genomic_DNA"/>
</dbReference>
<dbReference type="InterPro" id="IPR011990">
    <property type="entry name" value="TPR-like_helical_dom_sf"/>
</dbReference>
<comment type="caution">
    <text evidence="3">The sequence shown here is derived from an EMBL/GenBank/DDBJ whole genome shotgun (WGS) entry which is preliminary data.</text>
</comment>
<dbReference type="GO" id="GO:0031942">
    <property type="term" value="C:i-AAA complex"/>
    <property type="evidence" value="ECO:0007669"/>
    <property type="project" value="TreeGrafter"/>
</dbReference>